<proteinExistence type="predicted"/>
<dbReference type="Proteomes" id="UP000231791">
    <property type="component" value="Chromosome"/>
</dbReference>
<feature type="compositionally biased region" description="Low complexity" evidence="1">
    <location>
        <begin position="217"/>
        <end position="239"/>
    </location>
</feature>
<dbReference type="EMBL" id="CP024985">
    <property type="protein sequence ID" value="ATZ21939.1"/>
    <property type="molecule type" value="Genomic_DNA"/>
</dbReference>
<evidence type="ECO:0000313" key="3">
    <source>
        <dbReference type="EMBL" id="ATZ29632.1"/>
    </source>
</evidence>
<feature type="compositionally biased region" description="Pro residues" evidence="1">
    <location>
        <begin position="252"/>
        <end position="266"/>
    </location>
</feature>
<dbReference type="KEGG" id="slx:SLAV_39345"/>
<feature type="region of interest" description="Disordered" evidence="1">
    <location>
        <begin position="77"/>
        <end position="291"/>
    </location>
</feature>
<evidence type="ECO:0000313" key="4">
    <source>
        <dbReference type="Proteomes" id="UP000231791"/>
    </source>
</evidence>
<gene>
    <name evidence="2" type="ORF">SLAV_00045</name>
    <name evidence="3" type="ORF">SLAV_39345</name>
</gene>
<keyword evidence="4" id="KW-1185">Reference proteome</keyword>
<dbReference type="KEGG" id="slx:SLAV_00045"/>
<feature type="compositionally biased region" description="Polar residues" evidence="1">
    <location>
        <begin position="282"/>
        <end position="291"/>
    </location>
</feature>
<sequence length="291" mass="29648">MSCGAWGIPTPCVSGWRRDSTMWGDGVGRATAAGRSVSPTAAGGGSCAPTGPCRPLHESASVKRQLNGLNECRARREAGHAKRGANRRPSPLDIPVPKVLSGHQAGRDISHSRPGQVPNPPSPTRGLSVNQAPKPRAEPGTSLCARSALPALPGPVHRRCRRAPAAGSRPGPGGQPAAGQTPVSEQPAVGRHWDDDRAPPAGSGSPPRDPKRPVLLPPRAATASTSAGGGEPSAAASPRTASNLPPVGNLPAHPPVFSPVTPPPRARAPARLPSIRPVGQTAAGSTGWSTW</sequence>
<protein>
    <submittedName>
        <fullName evidence="3">Uncharacterized protein</fullName>
    </submittedName>
</protein>
<evidence type="ECO:0000313" key="2">
    <source>
        <dbReference type="EMBL" id="ATZ21939.1"/>
    </source>
</evidence>
<feature type="compositionally biased region" description="Low complexity" evidence="1">
    <location>
        <begin position="267"/>
        <end position="277"/>
    </location>
</feature>
<organism evidence="3 4">
    <name type="scientific">Streptomyces lavendulae subsp. lavendulae</name>
    <dbReference type="NCBI Taxonomy" id="58340"/>
    <lineage>
        <taxon>Bacteria</taxon>
        <taxon>Bacillati</taxon>
        <taxon>Actinomycetota</taxon>
        <taxon>Actinomycetes</taxon>
        <taxon>Kitasatosporales</taxon>
        <taxon>Streptomycetaceae</taxon>
        <taxon>Streptomyces</taxon>
    </lineage>
</organism>
<dbReference type="EMBL" id="CP024985">
    <property type="protein sequence ID" value="ATZ29632.1"/>
    <property type="molecule type" value="Genomic_DNA"/>
</dbReference>
<accession>A0A2K8PSB2</accession>
<evidence type="ECO:0000256" key="1">
    <source>
        <dbReference type="SAM" id="MobiDB-lite"/>
    </source>
</evidence>
<dbReference type="AlphaFoldDB" id="A0A2K8PSB2"/>
<reference evidence="3 4" key="1">
    <citation type="submission" date="2017-11" db="EMBL/GenBank/DDBJ databases">
        <title>Complete genome sequence of Streptomyces lavendulae subsp. lavendulae CCM 3239 (formerly 'Streptomyces aureofaciens CCM 3239'), the producer of the angucycline-type antibiotic auricin.</title>
        <authorList>
            <person name="Busche T."/>
            <person name="Novakova R."/>
            <person name="Al'Dilaimi A."/>
            <person name="Homerova D."/>
            <person name="Feckova L."/>
            <person name="Rezuchova B."/>
            <person name="Mingyar E."/>
            <person name="Csolleiova D."/>
            <person name="Bekeova C."/>
            <person name="Winkler A."/>
            <person name="Sevcikova B."/>
            <person name="Kalinowski J."/>
            <person name="Kormanec J."/>
            <person name="Ruckert C."/>
        </authorList>
    </citation>
    <scope>NUCLEOTIDE SEQUENCE [LARGE SCALE GENOMIC DNA]</scope>
    <source>
        <strain evidence="3 4">CCM 3239</strain>
    </source>
</reference>
<name>A0A2K8PSB2_STRLA</name>